<dbReference type="PANTHER" id="PTHR28259:SF1">
    <property type="entry name" value="FLUORIDE EXPORT PROTEIN 1-RELATED"/>
    <property type="match status" value="1"/>
</dbReference>
<dbReference type="PANTHER" id="PTHR28259">
    <property type="entry name" value="FLUORIDE EXPORT PROTEIN 1-RELATED"/>
    <property type="match status" value="1"/>
</dbReference>
<comment type="caution">
    <text evidence="13">The sequence shown here is derived from an EMBL/GenBank/DDBJ whole genome shotgun (WGS) entry which is preliminary data.</text>
</comment>
<comment type="subcellular location">
    <subcellularLocation>
        <location evidence="1 12">Cell membrane</location>
        <topology evidence="1 12">Multi-pass membrane protein</topology>
    </subcellularLocation>
</comment>
<comment type="catalytic activity">
    <reaction evidence="11">
        <text>fluoride(in) = fluoride(out)</text>
        <dbReference type="Rhea" id="RHEA:76159"/>
        <dbReference type="ChEBI" id="CHEBI:17051"/>
    </reaction>
    <physiologicalReaction direction="left-to-right" evidence="11">
        <dbReference type="Rhea" id="RHEA:76160"/>
    </physiologicalReaction>
</comment>
<keyword evidence="2 12" id="KW-1003">Cell membrane</keyword>
<dbReference type="NCBIfam" id="NF010791">
    <property type="entry name" value="PRK14195.1"/>
    <property type="match status" value="1"/>
</dbReference>
<feature type="transmembrane region" description="Helical" evidence="12">
    <location>
        <begin position="36"/>
        <end position="57"/>
    </location>
</feature>
<keyword evidence="14" id="KW-1185">Reference proteome</keyword>
<dbReference type="GO" id="GO:0046872">
    <property type="term" value="F:metal ion binding"/>
    <property type="evidence" value="ECO:0007669"/>
    <property type="project" value="UniProtKB-KW"/>
</dbReference>
<dbReference type="NCBIfam" id="NF010794">
    <property type="entry name" value="PRK14198.1"/>
    <property type="match status" value="1"/>
</dbReference>
<feature type="transmembrane region" description="Helical" evidence="12">
    <location>
        <begin position="99"/>
        <end position="123"/>
    </location>
</feature>
<keyword evidence="12" id="KW-0479">Metal-binding</keyword>
<evidence type="ECO:0000256" key="3">
    <source>
        <dbReference type="ARBA" id="ARBA00022519"/>
    </source>
</evidence>
<dbReference type="HAMAP" id="MF_00454">
    <property type="entry name" value="FluC"/>
    <property type="match status" value="1"/>
</dbReference>
<protein>
    <recommendedName>
        <fullName evidence="12">Fluoride-specific ion channel FluC</fullName>
    </recommendedName>
</protein>
<dbReference type="GO" id="GO:0062054">
    <property type="term" value="F:fluoride channel activity"/>
    <property type="evidence" value="ECO:0007669"/>
    <property type="project" value="UniProtKB-UniRule"/>
</dbReference>
<evidence type="ECO:0000256" key="8">
    <source>
        <dbReference type="ARBA" id="ARBA00023136"/>
    </source>
</evidence>
<feature type="binding site" evidence="12">
    <location>
        <position position="80"/>
    </location>
    <ligand>
        <name>Na(+)</name>
        <dbReference type="ChEBI" id="CHEBI:29101"/>
        <note>structural</note>
    </ligand>
</feature>
<evidence type="ECO:0000256" key="11">
    <source>
        <dbReference type="ARBA" id="ARBA00035585"/>
    </source>
</evidence>
<evidence type="ECO:0000256" key="12">
    <source>
        <dbReference type="HAMAP-Rule" id="MF_00454"/>
    </source>
</evidence>
<keyword evidence="8 12" id="KW-0472">Membrane</keyword>
<proteinExistence type="inferred from homology"/>
<evidence type="ECO:0000256" key="5">
    <source>
        <dbReference type="ARBA" id="ARBA00022989"/>
    </source>
</evidence>
<evidence type="ECO:0000313" key="13">
    <source>
        <dbReference type="EMBL" id="PTM61979.1"/>
    </source>
</evidence>
<keyword evidence="3" id="KW-0997">Cell inner membrane</keyword>
<dbReference type="Pfam" id="PF02537">
    <property type="entry name" value="CRCB"/>
    <property type="match status" value="1"/>
</dbReference>
<dbReference type="Proteomes" id="UP000241808">
    <property type="component" value="Unassembled WGS sequence"/>
</dbReference>
<comment type="function">
    <text evidence="12">Fluoride-specific ion channel. Important for reducing fluoride concentration in the cell, thus reducing its toxicity.</text>
</comment>
<evidence type="ECO:0000313" key="14">
    <source>
        <dbReference type="Proteomes" id="UP000241808"/>
    </source>
</evidence>
<dbReference type="GO" id="GO:0140114">
    <property type="term" value="P:cellular detoxification of fluoride"/>
    <property type="evidence" value="ECO:0007669"/>
    <property type="project" value="UniProtKB-UniRule"/>
</dbReference>
<organism evidence="13 14">
    <name type="scientific">Phreatobacter oligotrophus</name>
    <dbReference type="NCBI Taxonomy" id="1122261"/>
    <lineage>
        <taxon>Bacteria</taxon>
        <taxon>Pseudomonadati</taxon>
        <taxon>Pseudomonadota</taxon>
        <taxon>Alphaproteobacteria</taxon>
        <taxon>Hyphomicrobiales</taxon>
        <taxon>Phreatobacteraceae</taxon>
        <taxon>Phreatobacter</taxon>
    </lineage>
</organism>
<feature type="binding site" evidence="12">
    <location>
        <position position="77"/>
    </location>
    <ligand>
        <name>Na(+)</name>
        <dbReference type="ChEBI" id="CHEBI:29101"/>
        <note>structural</note>
    </ligand>
</feature>
<keyword evidence="4 12" id="KW-0812">Transmembrane</keyword>
<dbReference type="AlphaFoldDB" id="A0A2T4ZJ12"/>
<dbReference type="OrthoDB" id="9806299at2"/>
<evidence type="ECO:0000256" key="6">
    <source>
        <dbReference type="ARBA" id="ARBA00023053"/>
    </source>
</evidence>
<evidence type="ECO:0000256" key="1">
    <source>
        <dbReference type="ARBA" id="ARBA00004651"/>
    </source>
</evidence>
<dbReference type="GO" id="GO:0005886">
    <property type="term" value="C:plasma membrane"/>
    <property type="evidence" value="ECO:0007669"/>
    <property type="project" value="UniProtKB-SubCell"/>
</dbReference>
<evidence type="ECO:0000256" key="2">
    <source>
        <dbReference type="ARBA" id="ARBA00022475"/>
    </source>
</evidence>
<keyword evidence="6 12" id="KW-0915">Sodium</keyword>
<evidence type="ECO:0000256" key="10">
    <source>
        <dbReference type="ARBA" id="ARBA00035120"/>
    </source>
</evidence>
<evidence type="ECO:0000256" key="9">
    <source>
        <dbReference type="ARBA" id="ARBA00023303"/>
    </source>
</evidence>
<keyword evidence="9 12" id="KW-0407">Ion channel</keyword>
<name>A0A2T4ZJ12_9HYPH</name>
<dbReference type="EMBL" id="PZZL01000001">
    <property type="protein sequence ID" value="PTM61979.1"/>
    <property type="molecule type" value="Genomic_DNA"/>
</dbReference>
<dbReference type="InterPro" id="IPR003691">
    <property type="entry name" value="FluC"/>
</dbReference>
<sequence>MTKVLLVFLGSGIGGSLRHGVNVWSLKAFGPGFPIGTLIINVVGGLLMGLIAGWLAFRAEMAWSQELRLFLTTGILGGFTTFSAFSLDAMTLVERGDYAGAALYVGASVVLSIAAVAVGLAVIRSFS</sequence>
<keyword evidence="5 12" id="KW-1133">Transmembrane helix</keyword>
<comment type="activity regulation">
    <text evidence="12">Na(+) is not transported, but it plays an essential structural role and its presence is essential for fluoride channel function.</text>
</comment>
<gene>
    <name evidence="12" type="primary">fluC</name>
    <name evidence="12" type="synonym">crcB</name>
    <name evidence="13" type="ORF">C8P69_101653</name>
</gene>
<keyword evidence="7 12" id="KW-0406">Ion transport</keyword>
<feature type="transmembrane region" description="Helical" evidence="12">
    <location>
        <begin position="69"/>
        <end position="87"/>
    </location>
</feature>
<evidence type="ECO:0000256" key="4">
    <source>
        <dbReference type="ARBA" id="ARBA00022692"/>
    </source>
</evidence>
<comment type="similarity">
    <text evidence="10 12">Belongs to the fluoride channel Fluc/FEX (TC 1.A.43) family.</text>
</comment>
<dbReference type="NCBIfam" id="TIGR00494">
    <property type="entry name" value="crcB"/>
    <property type="match status" value="1"/>
</dbReference>
<accession>A0A2T4ZJ12</accession>
<reference evidence="13 14" key="1">
    <citation type="submission" date="2018-04" db="EMBL/GenBank/DDBJ databases">
        <title>Genomic Encyclopedia of Archaeal and Bacterial Type Strains, Phase II (KMG-II): from individual species to whole genera.</title>
        <authorList>
            <person name="Goeker M."/>
        </authorList>
    </citation>
    <scope>NUCLEOTIDE SEQUENCE [LARGE SCALE GENOMIC DNA]</scope>
    <source>
        <strain evidence="13 14">DSM 25521</strain>
    </source>
</reference>
<evidence type="ECO:0000256" key="7">
    <source>
        <dbReference type="ARBA" id="ARBA00023065"/>
    </source>
</evidence>
<dbReference type="RefSeq" id="WP_108174407.1">
    <property type="nucleotide sequence ID" value="NZ_PZZL01000001.1"/>
</dbReference>
<keyword evidence="12" id="KW-0813">Transport</keyword>